<keyword evidence="4" id="KW-1185">Reference proteome</keyword>
<protein>
    <submittedName>
        <fullName evidence="2">Uncharacterized protein</fullName>
    </submittedName>
</protein>
<gene>
    <name evidence="3" type="ORF">RASY3_10955</name>
    <name evidence="2" type="ORF">RASY3_19645</name>
</gene>
<feature type="transmembrane region" description="Helical" evidence="1">
    <location>
        <begin position="139"/>
        <end position="159"/>
    </location>
</feature>
<keyword evidence="1" id="KW-0472">Membrane</keyword>
<dbReference type="AlphaFoldDB" id="A0A011UDP4"/>
<accession>A0A011UDP4</accession>
<feature type="transmembrane region" description="Helical" evidence="1">
    <location>
        <begin position="71"/>
        <end position="89"/>
    </location>
</feature>
<dbReference type="OrthoDB" id="1829207at2"/>
<name>A0A011UDP4_RUMAL</name>
<evidence type="ECO:0000313" key="4">
    <source>
        <dbReference type="Proteomes" id="UP000021369"/>
    </source>
</evidence>
<proteinExistence type="predicted"/>
<dbReference type="EMBL" id="JEOB01000003">
    <property type="protein sequence ID" value="EXM39136.1"/>
    <property type="molecule type" value="Genomic_DNA"/>
</dbReference>
<organism evidence="2 4">
    <name type="scientific">Ruminococcus albus SY3</name>
    <dbReference type="NCBI Taxonomy" id="1341156"/>
    <lineage>
        <taxon>Bacteria</taxon>
        <taxon>Bacillati</taxon>
        <taxon>Bacillota</taxon>
        <taxon>Clostridia</taxon>
        <taxon>Eubacteriales</taxon>
        <taxon>Oscillospiraceae</taxon>
        <taxon>Ruminococcus</taxon>
    </lineage>
</organism>
<evidence type="ECO:0000256" key="1">
    <source>
        <dbReference type="SAM" id="Phobius"/>
    </source>
</evidence>
<keyword evidence="1" id="KW-0812">Transmembrane</keyword>
<dbReference type="Proteomes" id="UP000021369">
    <property type="component" value="Unassembled WGS sequence"/>
</dbReference>
<comment type="caution">
    <text evidence="2">The sequence shown here is derived from an EMBL/GenBank/DDBJ whole genome shotgun (WGS) entry which is preliminary data.</text>
</comment>
<reference evidence="2 4" key="1">
    <citation type="submission" date="2013-06" db="EMBL/GenBank/DDBJ databases">
        <title>Rumen cellulosomics: divergent fiber-degrading strategies revealed by comparative genome-wide analysis of six Ruminococcal strains.</title>
        <authorList>
            <person name="Dassa B."/>
            <person name="Borovok I."/>
            <person name="Lamed R."/>
            <person name="Flint H."/>
            <person name="Yeoman C.J."/>
            <person name="White B."/>
            <person name="Bayer E.A."/>
        </authorList>
    </citation>
    <scope>NUCLEOTIDE SEQUENCE [LARGE SCALE GENOMIC DNA]</scope>
    <source>
        <strain evidence="2 4">SY3</strain>
    </source>
</reference>
<sequence>MELLSMKCPNCAGNINYKHGKTSCKCPYCDSVIKISMSAEDLDYEQMMRDSAAAENAKKTYLAKLKRWQTIKYVSMVLCVVIGFVFGFAPEHSSMSTISGFPVIVLLFGGGPILHSFAPTPPDIILNKLTPKERPSSTGALYGIVIGMLLLGGVIGEMVKGDSSSEKDSGSSVASVVFEMSQGR</sequence>
<evidence type="ECO:0000313" key="3">
    <source>
        <dbReference type="EMBL" id="EXM39136.1"/>
    </source>
</evidence>
<keyword evidence="1" id="KW-1133">Transmembrane helix</keyword>
<dbReference type="EMBL" id="JEOB01000004">
    <property type="protein sequence ID" value="EXM38749.1"/>
    <property type="molecule type" value="Genomic_DNA"/>
</dbReference>
<evidence type="ECO:0000313" key="2">
    <source>
        <dbReference type="EMBL" id="EXM38749.1"/>
    </source>
</evidence>
<dbReference type="RefSeq" id="WP_037288111.1">
    <property type="nucleotide sequence ID" value="NZ_JEOB01000003.1"/>
</dbReference>
<feature type="transmembrane region" description="Helical" evidence="1">
    <location>
        <begin position="95"/>
        <end position="118"/>
    </location>
</feature>
<dbReference type="PATRIC" id="fig|1341156.4.peg.2135"/>